<sequence length="802" mass="88468">MHVILIQTLLYKDYRCFRTPSHDLDLEFWQDDSAGAVPFEIKIDNNDGSTKTLEKGTSVGIGCTSTTLEPGAAKPTLKWYHNNEEITADEDSGERRYVTTEGPLYLLNFEDFVDGDGGVLKCEGELNGQTASDTLSIEILKPIEVLSKNEQFGILGQDGDIECDAIGTPPPMLTWKFSNTTDIDSGGRYIIDEGKLTIKTLTFDDAGEYICSLFVRTTFERQKFMIKYTVVDPPKIPQEPTIQPNNPKEGDDVTITCSAEGTPKPTYAFKRGETPITDKEEESVDEVNGILTLKSITRKSEAQYTCVASNQGGIIESTTSLDVKIPPTITVEDVGSSPSEGEKRDVRCSAQGDPKPTLKWQKIGGAHFSETPEGDGPFVVNEAGGEPDDAEIKTVSAILRFESVRPADSGDYMCSAISIVGKVNKTIDFDVKYKPHFDTDFKETEFYGWRGHRANLTCMASANELAIITWYIPSEEAPEDVTKAELISTSGPYTVETLQRFPEYHLSSSSLIVHIQDDDKTLYRNYLCKADNGQEAVRTVTLKEATAPERPTLTVLKTFSTMVTLEVTKPTEDGGQPVNGYEYQYETADGSNLEMGVIEESDIQGDSTQFSIKGLEPSTSYVISIKAKNVVSTGSAMEITITTEEVSAPVKLEITSSQEGIEPTSYTLQWAKPEDGGSPITKFVITYQKVNVDESLSPAEWQVIDNVDPEKTTRTIENKPDAREYKITGLQRNSFYDVRIIAVNAIGDSLEEFRIIKTSTGADDEEEVVDDKNEENKNIKKSVRGTAPEKQEKSESAPESGI</sequence>
<gene>
    <name evidence="6" type="ORF">PoB_003748400</name>
</gene>
<keyword evidence="7" id="KW-1185">Reference proteome</keyword>
<accession>A0AAV4AXX2</accession>
<evidence type="ECO:0000259" key="4">
    <source>
        <dbReference type="PROSITE" id="PS50835"/>
    </source>
</evidence>
<dbReference type="PANTHER" id="PTHR44170">
    <property type="entry name" value="PROTEIN SIDEKICK"/>
    <property type="match status" value="1"/>
</dbReference>
<dbReference type="SUPFAM" id="SSF48726">
    <property type="entry name" value="Immunoglobulin"/>
    <property type="match status" value="4"/>
</dbReference>
<dbReference type="InterPro" id="IPR003598">
    <property type="entry name" value="Ig_sub2"/>
</dbReference>
<dbReference type="Gene3D" id="2.60.40.10">
    <property type="entry name" value="Immunoglobulins"/>
    <property type="match status" value="7"/>
</dbReference>
<dbReference type="PROSITE" id="PS50835">
    <property type="entry name" value="IG_LIKE"/>
    <property type="match status" value="5"/>
</dbReference>
<evidence type="ECO:0000256" key="1">
    <source>
        <dbReference type="ARBA" id="ARBA00022737"/>
    </source>
</evidence>
<dbReference type="InterPro" id="IPR036116">
    <property type="entry name" value="FN3_sf"/>
</dbReference>
<feature type="domain" description="Fibronectin type-III" evidence="5">
    <location>
        <begin position="650"/>
        <end position="763"/>
    </location>
</feature>
<proteinExistence type="predicted"/>
<dbReference type="GO" id="GO:0098609">
    <property type="term" value="P:cell-cell adhesion"/>
    <property type="evidence" value="ECO:0007669"/>
    <property type="project" value="TreeGrafter"/>
</dbReference>
<keyword evidence="2" id="KW-1015">Disulfide bond</keyword>
<keyword evidence="1" id="KW-0677">Repeat</keyword>
<protein>
    <submittedName>
        <fullName evidence="6">Ncam-related cell adhesion molecule</fullName>
    </submittedName>
</protein>
<feature type="domain" description="Fibronectin type-III" evidence="5">
    <location>
        <begin position="547"/>
        <end position="649"/>
    </location>
</feature>
<feature type="domain" description="Ig-like" evidence="4">
    <location>
        <begin position="435"/>
        <end position="541"/>
    </location>
</feature>
<dbReference type="SMART" id="SM00408">
    <property type="entry name" value="IGc2"/>
    <property type="match status" value="3"/>
</dbReference>
<evidence type="ECO:0000256" key="3">
    <source>
        <dbReference type="SAM" id="MobiDB-lite"/>
    </source>
</evidence>
<feature type="domain" description="Ig-like" evidence="4">
    <location>
        <begin position="38"/>
        <end position="136"/>
    </location>
</feature>
<feature type="region of interest" description="Disordered" evidence="3">
    <location>
        <begin position="332"/>
        <end position="354"/>
    </location>
</feature>
<dbReference type="Proteomes" id="UP000735302">
    <property type="component" value="Unassembled WGS sequence"/>
</dbReference>
<dbReference type="AlphaFoldDB" id="A0AAV4AXX2"/>
<dbReference type="PROSITE" id="PS50853">
    <property type="entry name" value="FN3"/>
    <property type="match status" value="2"/>
</dbReference>
<feature type="domain" description="Ig-like" evidence="4">
    <location>
        <begin position="234"/>
        <end position="322"/>
    </location>
</feature>
<dbReference type="GO" id="GO:0016020">
    <property type="term" value="C:membrane"/>
    <property type="evidence" value="ECO:0007669"/>
    <property type="project" value="UniProtKB-SubCell"/>
</dbReference>
<dbReference type="InterPro" id="IPR036179">
    <property type="entry name" value="Ig-like_dom_sf"/>
</dbReference>
<dbReference type="EMBL" id="BLXT01004214">
    <property type="protein sequence ID" value="GFO10979.1"/>
    <property type="molecule type" value="Genomic_DNA"/>
</dbReference>
<reference evidence="6 7" key="1">
    <citation type="journal article" date="2021" name="Elife">
        <title>Chloroplast acquisition without the gene transfer in kleptoplastic sea slugs, Plakobranchus ocellatus.</title>
        <authorList>
            <person name="Maeda T."/>
            <person name="Takahashi S."/>
            <person name="Yoshida T."/>
            <person name="Shimamura S."/>
            <person name="Takaki Y."/>
            <person name="Nagai Y."/>
            <person name="Toyoda A."/>
            <person name="Suzuki Y."/>
            <person name="Arimoto A."/>
            <person name="Ishii H."/>
            <person name="Satoh N."/>
            <person name="Nishiyama T."/>
            <person name="Hasebe M."/>
            <person name="Maruyama T."/>
            <person name="Minagawa J."/>
            <person name="Obokata J."/>
            <person name="Shigenobu S."/>
        </authorList>
    </citation>
    <scope>NUCLEOTIDE SEQUENCE [LARGE SCALE GENOMIC DNA]</scope>
</reference>
<dbReference type="Pfam" id="PF00041">
    <property type="entry name" value="fn3"/>
    <property type="match status" value="2"/>
</dbReference>
<dbReference type="SMART" id="SM00060">
    <property type="entry name" value="FN3"/>
    <property type="match status" value="2"/>
</dbReference>
<evidence type="ECO:0000313" key="6">
    <source>
        <dbReference type="EMBL" id="GFO10979.1"/>
    </source>
</evidence>
<evidence type="ECO:0000313" key="7">
    <source>
        <dbReference type="Proteomes" id="UP000735302"/>
    </source>
</evidence>
<dbReference type="InterPro" id="IPR013783">
    <property type="entry name" value="Ig-like_fold"/>
</dbReference>
<feature type="region of interest" description="Disordered" evidence="3">
    <location>
        <begin position="759"/>
        <end position="802"/>
    </location>
</feature>
<comment type="caution">
    <text evidence="6">The sequence shown here is derived from an EMBL/GenBank/DDBJ whole genome shotgun (WGS) entry which is preliminary data.</text>
</comment>
<evidence type="ECO:0000259" key="5">
    <source>
        <dbReference type="PROSITE" id="PS50853"/>
    </source>
</evidence>
<feature type="domain" description="Ig-like" evidence="4">
    <location>
        <begin position="142"/>
        <end position="213"/>
    </location>
</feature>
<dbReference type="Pfam" id="PF13927">
    <property type="entry name" value="Ig_3"/>
    <property type="match status" value="3"/>
</dbReference>
<evidence type="ECO:0000256" key="2">
    <source>
        <dbReference type="ARBA" id="ARBA00023157"/>
    </source>
</evidence>
<feature type="region of interest" description="Disordered" evidence="3">
    <location>
        <begin position="259"/>
        <end position="280"/>
    </location>
</feature>
<dbReference type="SMART" id="SM00409">
    <property type="entry name" value="IG"/>
    <property type="match status" value="5"/>
</dbReference>
<feature type="domain" description="Ig-like" evidence="4">
    <location>
        <begin position="327"/>
        <end position="428"/>
    </location>
</feature>
<dbReference type="InterPro" id="IPR003961">
    <property type="entry name" value="FN3_dom"/>
</dbReference>
<dbReference type="InterPro" id="IPR003599">
    <property type="entry name" value="Ig_sub"/>
</dbReference>
<organism evidence="6 7">
    <name type="scientific">Plakobranchus ocellatus</name>
    <dbReference type="NCBI Taxonomy" id="259542"/>
    <lineage>
        <taxon>Eukaryota</taxon>
        <taxon>Metazoa</taxon>
        <taxon>Spiralia</taxon>
        <taxon>Lophotrochozoa</taxon>
        <taxon>Mollusca</taxon>
        <taxon>Gastropoda</taxon>
        <taxon>Heterobranchia</taxon>
        <taxon>Euthyneura</taxon>
        <taxon>Panpulmonata</taxon>
        <taxon>Sacoglossa</taxon>
        <taxon>Placobranchoidea</taxon>
        <taxon>Plakobranchidae</taxon>
        <taxon>Plakobranchus</taxon>
    </lineage>
</organism>
<dbReference type="PANTHER" id="PTHR44170:SF56">
    <property type="entry name" value="FIBRONECTIN TYPE-III DOMAIN-CONTAINING PROTEIN"/>
    <property type="match status" value="1"/>
</dbReference>
<dbReference type="InterPro" id="IPR007110">
    <property type="entry name" value="Ig-like_dom"/>
</dbReference>
<feature type="compositionally biased region" description="Basic and acidic residues" evidence="3">
    <location>
        <begin position="787"/>
        <end position="796"/>
    </location>
</feature>
<dbReference type="SUPFAM" id="SSF49265">
    <property type="entry name" value="Fibronectin type III"/>
    <property type="match status" value="1"/>
</dbReference>
<name>A0AAV4AXX2_9GAST</name>
<dbReference type="CDD" id="cd00063">
    <property type="entry name" value="FN3"/>
    <property type="match status" value="2"/>
</dbReference>